<dbReference type="EMBL" id="FXTI01000003">
    <property type="protein sequence ID" value="SMO53909.1"/>
    <property type="molecule type" value="Genomic_DNA"/>
</dbReference>
<evidence type="ECO:0000313" key="18">
    <source>
        <dbReference type="Proteomes" id="UP000315636"/>
    </source>
</evidence>
<dbReference type="PANTHER" id="PTHR22749">
    <property type="entry name" value="RIBOFLAVIN KINASE/FMN ADENYLYLTRANSFERASE"/>
    <property type="match status" value="1"/>
</dbReference>
<dbReference type="RefSeq" id="WP_142505076.1">
    <property type="nucleotide sequence ID" value="NZ_FXTI01000003.1"/>
</dbReference>
<keyword evidence="5 15" id="KW-0288">FMN</keyword>
<dbReference type="FunFam" id="2.40.30.30:FF:000003">
    <property type="entry name" value="Riboflavin biosynthesis protein"/>
    <property type="match status" value="1"/>
</dbReference>
<dbReference type="InterPro" id="IPR014729">
    <property type="entry name" value="Rossmann-like_a/b/a_fold"/>
</dbReference>
<keyword evidence="10 15" id="KW-0274">FAD</keyword>
<dbReference type="SUPFAM" id="SSF82114">
    <property type="entry name" value="Riboflavin kinase-like"/>
    <property type="match status" value="1"/>
</dbReference>
<dbReference type="Proteomes" id="UP000315636">
    <property type="component" value="Unassembled WGS sequence"/>
</dbReference>
<evidence type="ECO:0000313" key="17">
    <source>
        <dbReference type="EMBL" id="SMO53909.1"/>
    </source>
</evidence>
<evidence type="ECO:0000259" key="16">
    <source>
        <dbReference type="SMART" id="SM00904"/>
    </source>
</evidence>
<keyword evidence="4 15" id="KW-0285">Flavoprotein</keyword>
<evidence type="ECO:0000256" key="5">
    <source>
        <dbReference type="ARBA" id="ARBA00022643"/>
    </source>
</evidence>
<evidence type="ECO:0000256" key="3">
    <source>
        <dbReference type="ARBA" id="ARBA00005201"/>
    </source>
</evidence>
<dbReference type="InterPro" id="IPR004821">
    <property type="entry name" value="Cyt_trans-like"/>
</dbReference>
<dbReference type="GO" id="GO:0005524">
    <property type="term" value="F:ATP binding"/>
    <property type="evidence" value="ECO:0007669"/>
    <property type="project" value="UniProtKB-UniRule"/>
</dbReference>
<dbReference type="EC" id="2.7.1.26" evidence="15"/>
<reference evidence="17 18" key="1">
    <citation type="submission" date="2017-05" db="EMBL/GenBank/DDBJ databases">
        <authorList>
            <person name="Varghese N."/>
            <person name="Submissions S."/>
        </authorList>
    </citation>
    <scope>NUCLEOTIDE SEQUENCE [LARGE SCALE GENOMIC DNA]</scope>
    <source>
        <strain evidence="17 18">DSM 45474</strain>
    </source>
</reference>
<comment type="catalytic activity">
    <reaction evidence="14 15">
        <text>FMN + ATP + H(+) = FAD + diphosphate</text>
        <dbReference type="Rhea" id="RHEA:17237"/>
        <dbReference type="ChEBI" id="CHEBI:15378"/>
        <dbReference type="ChEBI" id="CHEBI:30616"/>
        <dbReference type="ChEBI" id="CHEBI:33019"/>
        <dbReference type="ChEBI" id="CHEBI:57692"/>
        <dbReference type="ChEBI" id="CHEBI:58210"/>
        <dbReference type="EC" id="2.7.7.2"/>
    </reaction>
</comment>
<dbReference type="InterPro" id="IPR023468">
    <property type="entry name" value="Riboflavin_kinase"/>
</dbReference>
<proteinExistence type="inferred from homology"/>
<evidence type="ECO:0000256" key="12">
    <source>
        <dbReference type="ARBA" id="ARBA00023268"/>
    </source>
</evidence>
<keyword evidence="8 15" id="KW-0547">Nucleotide-binding</keyword>
<dbReference type="PANTHER" id="PTHR22749:SF6">
    <property type="entry name" value="RIBOFLAVIN KINASE"/>
    <property type="match status" value="1"/>
</dbReference>
<dbReference type="EC" id="2.7.7.2" evidence="15"/>
<dbReference type="PIRSF" id="PIRSF004491">
    <property type="entry name" value="FAD_Synth"/>
    <property type="match status" value="1"/>
</dbReference>
<evidence type="ECO:0000256" key="1">
    <source>
        <dbReference type="ARBA" id="ARBA00002121"/>
    </source>
</evidence>
<comment type="similarity">
    <text evidence="15">Belongs to the ribF family.</text>
</comment>
<dbReference type="Pfam" id="PF01687">
    <property type="entry name" value="Flavokinase"/>
    <property type="match status" value="1"/>
</dbReference>
<evidence type="ECO:0000256" key="11">
    <source>
        <dbReference type="ARBA" id="ARBA00022840"/>
    </source>
</evidence>
<keyword evidence="6 15" id="KW-0808">Transferase</keyword>
<dbReference type="AlphaFoldDB" id="A0A521C3D3"/>
<evidence type="ECO:0000256" key="2">
    <source>
        <dbReference type="ARBA" id="ARBA00004726"/>
    </source>
</evidence>
<dbReference type="GO" id="GO:0009398">
    <property type="term" value="P:FMN biosynthetic process"/>
    <property type="evidence" value="ECO:0007669"/>
    <property type="project" value="UniProtKB-UniRule"/>
</dbReference>
<dbReference type="NCBIfam" id="TIGR00125">
    <property type="entry name" value="cyt_tran_rel"/>
    <property type="match status" value="1"/>
</dbReference>
<evidence type="ECO:0000256" key="13">
    <source>
        <dbReference type="ARBA" id="ARBA00047880"/>
    </source>
</evidence>
<dbReference type="FunFam" id="3.40.50.620:FF:000021">
    <property type="entry name" value="Riboflavin biosynthesis protein"/>
    <property type="match status" value="1"/>
</dbReference>
<dbReference type="InterPro" id="IPR023465">
    <property type="entry name" value="Riboflavin_kinase_dom_sf"/>
</dbReference>
<keyword evidence="18" id="KW-1185">Reference proteome</keyword>
<evidence type="ECO:0000256" key="15">
    <source>
        <dbReference type="PIRNR" id="PIRNR004491"/>
    </source>
</evidence>
<name>A0A521C3D3_9BACL</name>
<dbReference type="Pfam" id="PF06574">
    <property type="entry name" value="FAD_syn"/>
    <property type="match status" value="1"/>
</dbReference>
<dbReference type="SUPFAM" id="SSF52374">
    <property type="entry name" value="Nucleotidylyl transferase"/>
    <property type="match status" value="1"/>
</dbReference>
<evidence type="ECO:0000256" key="14">
    <source>
        <dbReference type="ARBA" id="ARBA00049494"/>
    </source>
</evidence>
<dbReference type="CDD" id="cd02064">
    <property type="entry name" value="FAD_synthetase_N"/>
    <property type="match status" value="1"/>
</dbReference>
<dbReference type="GO" id="GO:0009231">
    <property type="term" value="P:riboflavin biosynthetic process"/>
    <property type="evidence" value="ECO:0007669"/>
    <property type="project" value="InterPro"/>
</dbReference>
<dbReference type="UniPathway" id="UPA00276">
    <property type="reaction ID" value="UER00406"/>
</dbReference>
<organism evidence="17 18">
    <name type="scientific">Melghirimyces algeriensis</name>
    <dbReference type="NCBI Taxonomy" id="910412"/>
    <lineage>
        <taxon>Bacteria</taxon>
        <taxon>Bacillati</taxon>
        <taxon>Bacillota</taxon>
        <taxon>Bacilli</taxon>
        <taxon>Bacillales</taxon>
        <taxon>Thermoactinomycetaceae</taxon>
        <taxon>Melghirimyces</taxon>
    </lineage>
</organism>
<keyword evidence="9 15" id="KW-0418">Kinase</keyword>
<protein>
    <recommendedName>
        <fullName evidence="15">Riboflavin biosynthesis protein</fullName>
    </recommendedName>
    <domain>
        <recommendedName>
            <fullName evidence="15">Riboflavin kinase</fullName>
            <ecNumber evidence="15">2.7.1.26</ecNumber>
        </recommendedName>
        <alternativeName>
            <fullName evidence="15">Flavokinase</fullName>
        </alternativeName>
    </domain>
    <domain>
        <recommendedName>
            <fullName evidence="15">FMN adenylyltransferase</fullName>
            <ecNumber evidence="15">2.7.7.2</ecNumber>
        </recommendedName>
        <alternativeName>
            <fullName evidence="15">FAD pyrophosphorylase</fullName>
        </alternativeName>
        <alternativeName>
            <fullName evidence="15">FAD synthase</fullName>
        </alternativeName>
    </domain>
</protein>
<comment type="catalytic activity">
    <reaction evidence="13 15">
        <text>riboflavin + ATP = FMN + ADP + H(+)</text>
        <dbReference type="Rhea" id="RHEA:14357"/>
        <dbReference type="ChEBI" id="CHEBI:15378"/>
        <dbReference type="ChEBI" id="CHEBI:30616"/>
        <dbReference type="ChEBI" id="CHEBI:57986"/>
        <dbReference type="ChEBI" id="CHEBI:58210"/>
        <dbReference type="ChEBI" id="CHEBI:456216"/>
        <dbReference type="EC" id="2.7.1.26"/>
    </reaction>
</comment>
<dbReference type="UniPathway" id="UPA00277">
    <property type="reaction ID" value="UER00407"/>
</dbReference>
<dbReference type="Gene3D" id="3.40.50.620">
    <property type="entry name" value="HUPs"/>
    <property type="match status" value="1"/>
</dbReference>
<evidence type="ECO:0000256" key="10">
    <source>
        <dbReference type="ARBA" id="ARBA00022827"/>
    </source>
</evidence>
<dbReference type="NCBIfam" id="NF004160">
    <property type="entry name" value="PRK05627.1-3"/>
    <property type="match status" value="1"/>
</dbReference>
<dbReference type="OrthoDB" id="9803667at2"/>
<dbReference type="GO" id="GO:0008531">
    <property type="term" value="F:riboflavin kinase activity"/>
    <property type="evidence" value="ECO:0007669"/>
    <property type="project" value="UniProtKB-UniRule"/>
</dbReference>
<dbReference type="SMART" id="SM00904">
    <property type="entry name" value="Flavokinase"/>
    <property type="match status" value="1"/>
</dbReference>
<evidence type="ECO:0000256" key="6">
    <source>
        <dbReference type="ARBA" id="ARBA00022679"/>
    </source>
</evidence>
<keyword evidence="11 15" id="KW-0067">ATP-binding</keyword>
<dbReference type="NCBIfam" id="TIGR00083">
    <property type="entry name" value="ribF"/>
    <property type="match status" value="1"/>
</dbReference>
<dbReference type="InterPro" id="IPR015865">
    <property type="entry name" value="Riboflavin_kinase_bac/euk"/>
</dbReference>
<comment type="pathway">
    <text evidence="2 15">Cofactor biosynthesis; FAD biosynthesis; FAD from FMN: step 1/1.</text>
</comment>
<evidence type="ECO:0000256" key="8">
    <source>
        <dbReference type="ARBA" id="ARBA00022741"/>
    </source>
</evidence>
<evidence type="ECO:0000256" key="7">
    <source>
        <dbReference type="ARBA" id="ARBA00022695"/>
    </source>
</evidence>
<sequence length="314" mass="35168">MEMIHLSYPLELKSPVQPITLAIGYFDGVHLGHRAVIEKATQMAEELGVAPGVMTFHPHPREVLGKSPVTRYLTPLSDKLQCFEELGVQKAYVMHFDHQFASLSKHQFVEEVLVPLQVQGITVGFNFTFGRGAEGNGEDLVLLGKGRFQVEVVRPVSGNGLSISSTRLRKMLHSGQVEEAGNILGRPYSLRGTVVSGDRRGRTIGYPTANLELQDPFIIPGTGVYIVRVQVNDQIHYGMMNIGFRPTFHDSEPQKTLEVHLFDVDKDLYGSLLKVEFLHFLRKEVAFPSVEALIHQLQADERNARSWLKRQSDA</sequence>
<keyword evidence="12" id="KW-0511">Multifunctional enzyme</keyword>
<gene>
    <name evidence="17" type="ORF">SAMN06264849_103105</name>
</gene>
<dbReference type="GO" id="GO:0006747">
    <property type="term" value="P:FAD biosynthetic process"/>
    <property type="evidence" value="ECO:0007669"/>
    <property type="project" value="UniProtKB-UniRule"/>
</dbReference>
<keyword evidence="7 15" id="KW-0548">Nucleotidyltransferase</keyword>
<feature type="domain" description="Riboflavin kinase" evidence="16">
    <location>
        <begin position="183"/>
        <end position="309"/>
    </location>
</feature>
<dbReference type="GO" id="GO:0003919">
    <property type="term" value="F:FMN adenylyltransferase activity"/>
    <property type="evidence" value="ECO:0007669"/>
    <property type="project" value="UniProtKB-UniRule"/>
</dbReference>
<dbReference type="InterPro" id="IPR002606">
    <property type="entry name" value="Riboflavin_kinase_bac"/>
</dbReference>
<accession>A0A521C3D3</accession>
<evidence type="ECO:0000256" key="4">
    <source>
        <dbReference type="ARBA" id="ARBA00022630"/>
    </source>
</evidence>
<evidence type="ECO:0000256" key="9">
    <source>
        <dbReference type="ARBA" id="ARBA00022777"/>
    </source>
</evidence>
<dbReference type="InterPro" id="IPR015864">
    <property type="entry name" value="FAD_synthase"/>
</dbReference>
<comment type="pathway">
    <text evidence="3 15">Cofactor biosynthesis; FMN biosynthesis; FMN from riboflavin (ATP route): step 1/1.</text>
</comment>
<comment type="function">
    <text evidence="1">Catalyzes the phosphorylation of riboflavin to FMN followed by the adenylation of FMN to FAD.</text>
</comment>
<dbReference type="Gene3D" id="2.40.30.30">
    <property type="entry name" value="Riboflavin kinase-like"/>
    <property type="match status" value="1"/>
</dbReference>